<dbReference type="RefSeq" id="WP_379913323.1">
    <property type="nucleotide sequence ID" value="NZ_JBHUDD010000031.1"/>
</dbReference>
<organism evidence="2 3">
    <name type="scientific">Lacimonas salitolerans</name>
    <dbReference type="NCBI Taxonomy" id="1323750"/>
    <lineage>
        <taxon>Bacteria</taxon>
        <taxon>Pseudomonadati</taxon>
        <taxon>Pseudomonadota</taxon>
        <taxon>Alphaproteobacteria</taxon>
        <taxon>Rhodobacterales</taxon>
        <taxon>Paracoccaceae</taxon>
        <taxon>Lacimonas</taxon>
    </lineage>
</organism>
<protein>
    <recommendedName>
        <fullName evidence="4">Phage shock protein C (PspC) family protein</fullName>
    </recommendedName>
</protein>
<name>A0ABW4EDM2_9RHOB</name>
<evidence type="ECO:0000313" key="3">
    <source>
        <dbReference type="Proteomes" id="UP001597186"/>
    </source>
</evidence>
<dbReference type="Proteomes" id="UP001597186">
    <property type="component" value="Unassembled WGS sequence"/>
</dbReference>
<feature type="transmembrane region" description="Helical" evidence="1">
    <location>
        <begin position="21"/>
        <end position="39"/>
    </location>
</feature>
<reference evidence="3" key="1">
    <citation type="journal article" date="2019" name="Int. J. Syst. Evol. Microbiol.">
        <title>The Global Catalogue of Microorganisms (GCM) 10K type strain sequencing project: providing services to taxonomists for standard genome sequencing and annotation.</title>
        <authorList>
            <consortium name="The Broad Institute Genomics Platform"/>
            <consortium name="The Broad Institute Genome Sequencing Center for Infectious Disease"/>
            <person name="Wu L."/>
            <person name="Ma J."/>
        </authorList>
    </citation>
    <scope>NUCLEOTIDE SEQUENCE [LARGE SCALE GENOMIC DNA]</scope>
    <source>
        <strain evidence="3">CGMCC 1.12477</strain>
    </source>
</reference>
<feature type="transmembrane region" description="Helical" evidence="1">
    <location>
        <begin position="51"/>
        <end position="73"/>
    </location>
</feature>
<proteinExistence type="predicted"/>
<evidence type="ECO:0008006" key="4">
    <source>
        <dbReference type="Google" id="ProtNLM"/>
    </source>
</evidence>
<evidence type="ECO:0000313" key="2">
    <source>
        <dbReference type="EMBL" id="MFD1508566.1"/>
    </source>
</evidence>
<gene>
    <name evidence="2" type="ORF">ACFTOW_04005</name>
</gene>
<dbReference type="EMBL" id="JBHUDD010000031">
    <property type="protein sequence ID" value="MFD1508566.1"/>
    <property type="molecule type" value="Genomic_DNA"/>
</dbReference>
<keyword evidence="1" id="KW-0812">Transmembrane</keyword>
<sequence length="74" mass="8315">MTEQERQQQVYDNAMASLRRSEAVESGFAGGLMGLALGMKDINKLESLGDWARTFCVLFAMALPPYFVWALLLR</sequence>
<evidence type="ECO:0000256" key="1">
    <source>
        <dbReference type="SAM" id="Phobius"/>
    </source>
</evidence>
<keyword evidence="3" id="KW-1185">Reference proteome</keyword>
<keyword evidence="1" id="KW-0472">Membrane</keyword>
<keyword evidence="1" id="KW-1133">Transmembrane helix</keyword>
<comment type="caution">
    <text evidence="2">The sequence shown here is derived from an EMBL/GenBank/DDBJ whole genome shotgun (WGS) entry which is preliminary data.</text>
</comment>
<accession>A0ABW4EDM2</accession>